<dbReference type="InterPro" id="IPR000073">
    <property type="entry name" value="AB_hydrolase_1"/>
</dbReference>
<dbReference type="Gene3D" id="3.40.50.1820">
    <property type="entry name" value="alpha/beta hydrolase"/>
    <property type="match status" value="1"/>
</dbReference>
<dbReference type="Pfam" id="PF00561">
    <property type="entry name" value="Abhydrolase_1"/>
    <property type="match status" value="1"/>
</dbReference>
<dbReference type="Proteomes" id="UP001056937">
    <property type="component" value="Chromosome 1"/>
</dbReference>
<dbReference type="EMBL" id="CP084930">
    <property type="protein sequence ID" value="USI73118.1"/>
    <property type="molecule type" value="Genomic_DNA"/>
</dbReference>
<evidence type="ECO:0000259" key="1">
    <source>
        <dbReference type="Pfam" id="PF00561"/>
    </source>
</evidence>
<sequence length="307" mass="33162">MAIQARGDEEQGMAERARFEDGWWQSADGLRLHYRHYPGGADGRPPILCLPGLTRNARDFELLAERLSPEWRVICAELRGRGESAHAPDPASYQPPVYLNDIEALIAGLGLDQLVLFGTSLGGLLAALLTAARPERVAGVLLNDIGPAIEPGGLARIRGYVGKGASWPTWLHAARGLAEAQGGAFPDYDIEDWLGMAKRLCRLTPNGRIVFDYDLRIAEPMRAPEVVAPPDLWPAFEALAGRPLLLVRGALSDILSEATAHRMVARIPGLVHATVPRVGHAPTLNEPEAARAIDRLLARVAGGRTTV</sequence>
<gene>
    <name evidence="2" type="ORF">LHA26_01150</name>
</gene>
<dbReference type="GO" id="GO:0016787">
    <property type="term" value="F:hydrolase activity"/>
    <property type="evidence" value="ECO:0007669"/>
    <property type="project" value="UniProtKB-KW"/>
</dbReference>
<accession>A0ABY4X848</accession>
<dbReference type="RefSeq" id="WP_252166930.1">
    <property type="nucleotide sequence ID" value="NZ_CP084930.1"/>
</dbReference>
<name>A0ABY4X848_9SPHN</name>
<keyword evidence="2" id="KW-0378">Hydrolase</keyword>
<dbReference type="InterPro" id="IPR050266">
    <property type="entry name" value="AB_hydrolase_sf"/>
</dbReference>
<protein>
    <submittedName>
        <fullName evidence="2">Alpha/beta hydrolase</fullName>
    </submittedName>
</protein>
<organism evidence="2 3">
    <name type="scientific">Sphingomonas morindae</name>
    <dbReference type="NCBI Taxonomy" id="1541170"/>
    <lineage>
        <taxon>Bacteria</taxon>
        <taxon>Pseudomonadati</taxon>
        <taxon>Pseudomonadota</taxon>
        <taxon>Alphaproteobacteria</taxon>
        <taxon>Sphingomonadales</taxon>
        <taxon>Sphingomonadaceae</taxon>
        <taxon>Sphingomonas</taxon>
    </lineage>
</organism>
<dbReference type="SUPFAM" id="SSF53474">
    <property type="entry name" value="alpha/beta-Hydrolases"/>
    <property type="match status" value="1"/>
</dbReference>
<feature type="domain" description="AB hydrolase-1" evidence="1">
    <location>
        <begin position="45"/>
        <end position="151"/>
    </location>
</feature>
<dbReference type="PANTHER" id="PTHR43798">
    <property type="entry name" value="MONOACYLGLYCEROL LIPASE"/>
    <property type="match status" value="1"/>
</dbReference>
<proteinExistence type="predicted"/>
<reference evidence="2" key="1">
    <citation type="journal article" date="2022" name="Toxins">
        <title>Genomic Analysis of Sphingopyxis sp. USTB-05 for Biodegrading Cyanobacterial Hepatotoxins.</title>
        <authorList>
            <person name="Liu C."/>
            <person name="Xu Q."/>
            <person name="Zhao Z."/>
            <person name="Zhang H."/>
            <person name="Liu X."/>
            <person name="Yin C."/>
            <person name="Liu Y."/>
            <person name="Yan H."/>
        </authorList>
    </citation>
    <scope>NUCLEOTIDE SEQUENCE</scope>
    <source>
        <strain evidence="2">NBD5</strain>
    </source>
</reference>
<dbReference type="PANTHER" id="PTHR43798:SF33">
    <property type="entry name" value="HYDROLASE, PUTATIVE (AFU_ORTHOLOGUE AFUA_2G14860)-RELATED"/>
    <property type="match status" value="1"/>
</dbReference>
<evidence type="ECO:0000313" key="3">
    <source>
        <dbReference type="Proteomes" id="UP001056937"/>
    </source>
</evidence>
<dbReference type="InterPro" id="IPR029058">
    <property type="entry name" value="AB_hydrolase_fold"/>
</dbReference>
<keyword evidence="3" id="KW-1185">Reference proteome</keyword>
<evidence type="ECO:0000313" key="2">
    <source>
        <dbReference type="EMBL" id="USI73118.1"/>
    </source>
</evidence>